<accession>A0A0R1EVH9</accession>
<protein>
    <recommendedName>
        <fullName evidence="5">Cell surface protein</fullName>
    </recommendedName>
</protein>
<comment type="caution">
    <text evidence="3">The sequence shown here is derived from an EMBL/GenBank/DDBJ whole genome shotgun (WGS) entry which is preliminary data.</text>
</comment>
<name>A0A0R1EVH9_LACZE</name>
<feature type="chain" id="PRO_5039243180" description="Cell surface protein" evidence="2">
    <location>
        <begin position="20"/>
        <end position="123"/>
    </location>
</feature>
<evidence type="ECO:0000313" key="3">
    <source>
        <dbReference type="EMBL" id="KRK13468.1"/>
    </source>
</evidence>
<dbReference type="RefSeq" id="WP_138117784.1">
    <property type="nucleotide sequence ID" value="NZ_AZCT01000001.1"/>
</dbReference>
<keyword evidence="1" id="KW-0472">Membrane</keyword>
<feature type="transmembrane region" description="Helical" evidence="1">
    <location>
        <begin position="89"/>
        <end position="109"/>
    </location>
</feature>
<dbReference type="AlphaFoldDB" id="A0A0R1EVH9"/>
<evidence type="ECO:0000313" key="4">
    <source>
        <dbReference type="Proteomes" id="UP000051984"/>
    </source>
</evidence>
<evidence type="ECO:0000256" key="1">
    <source>
        <dbReference type="SAM" id="Phobius"/>
    </source>
</evidence>
<dbReference type="PATRIC" id="fig|1423816.3.peg.20"/>
<evidence type="ECO:0008006" key="5">
    <source>
        <dbReference type="Google" id="ProtNLM"/>
    </source>
</evidence>
<organism evidence="3 4">
    <name type="scientific">Lacticaseibacillus zeae DSM 20178 = KCTC 3804</name>
    <dbReference type="NCBI Taxonomy" id="1423816"/>
    <lineage>
        <taxon>Bacteria</taxon>
        <taxon>Bacillati</taxon>
        <taxon>Bacillota</taxon>
        <taxon>Bacilli</taxon>
        <taxon>Lactobacillales</taxon>
        <taxon>Lactobacillaceae</taxon>
        <taxon>Lacticaseibacillus</taxon>
    </lineage>
</organism>
<feature type="signal peptide" evidence="2">
    <location>
        <begin position="1"/>
        <end position="19"/>
    </location>
</feature>
<dbReference type="EMBL" id="AZCT01000001">
    <property type="protein sequence ID" value="KRK13468.1"/>
    <property type="molecule type" value="Genomic_DNA"/>
</dbReference>
<gene>
    <name evidence="3" type="ORF">FD51_GL000020</name>
</gene>
<reference evidence="3 4" key="1">
    <citation type="journal article" date="2015" name="Genome Announc.">
        <title>Expanding the biotechnology potential of lactobacilli through comparative genomics of 213 strains and associated genera.</title>
        <authorList>
            <person name="Sun Z."/>
            <person name="Harris H.M."/>
            <person name="McCann A."/>
            <person name="Guo C."/>
            <person name="Argimon S."/>
            <person name="Zhang W."/>
            <person name="Yang X."/>
            <person name="Jeffery I.B."/>
            <person name="Cooney J.C."/>
            <person name="Kagawa T.F."/>
            <person name="Liu W."/>
            <person name="Song Y."/>
            <person name="Salvetti E."/>
            <person name="Wrobel A."/>
            <person name="Rasinkangas P."/>
            <person name="Parkhill J."/>
            <person name="Rea M.C."/>
            <person name="O'Sullivan O."/>
            <person name="Ritari J."/>
            <person name="Douillard F.P."/>
            <person name="Paul Ross R."/>
            <person name="Yang R."/>
            <person name="Briner A.E."/>
            <person name="Felis G.E."/>
            <person name="de Vos W.M."/>
            <person name="Barrangou R."/>
            <person name="Klaenhammer T.R."/>
            <person name="Caufield P.W."/>
            <person name="Cui Y."/>
            <person name="Zhang H."/>
            <person name="O'Toole P.W."/>
        </authorList>
    </citation>
    <scope>NUCLEOTIDE SEQUENCE [LARGE SCALE GENOMIC DNA]</scope>
    <source>
        <strain evidence="3 4">DSM 20178</strain>
    </source>
</reference>
<keyword evidence="1" id="KW-0812">Transmembrane</keyword>
<keyword evidence="1" id="KW-1133">Transmembrane helix</keyword>
<sequence>MMKKGIKGMFLIFAFLVNSQPGQIAASATFETEARVQIVVDASDSHGETLPLPDFKPQQLMSAKVTESGSPSSRADSGNERYLPNLNELIKNGLMVWGSGILLIASFMFGRKKVTDRLTLKKG</sequence>
<dbReference type="Proteomes" id="UP000051984">
    <property type="component" value="Unassembled WGS sequence"/>
</dbReference>
<proteinExistence type="predicted"/>
<evidence type="ECO:0000256" key="2">
    <source>
        <dbReference type="SAM" id="SignalP"/>
    </source>
</evidence>
<keyword evidence="2" id="KW-0732">Signal</keyword>